<evidence type="ECO:0000313" key="1">
    <source>
        <dbReference type="EMBL" id="MBF7114177.1"/>
    </source>
</evidence>
<gene>
    <name evidence="1" type="ORF">ITQ90_01300</name>
</gene>
<evidence type="ECO:0000313" key="2">
    <source>
        <dbReference type="Proteomes" id="UP001194632"/>
    </source>
</evidence>
<proteinExistence type="predicted"/>
<dbReference type="Proteomes" id="UP001194632">
    <property type="component" value="Unassembled WGS sequence"/>
</dbReference>
<comment type="caution">
    <text evidence="1">The sequence shown here is derived from an EMBL/GenBank/DDBJ whole genome shotgun (WGS) entry which is preliminary data.</text>
</comment>
<organism evidence="1 2">
    <name type="scientific">Pediococcus pentosaceus</name>
    <dbReference type="NCBI Taxonomy" id="1255"/>
    <lineage>
        <taxon>Bacteria</taxon>
        <taxon>Bacillati</taxon>
        <taxon>Bacillota</taxon>
        <taxon>Bacilli</taxon>
        <taxon>Lactobacillales</taxon>
        <taxon>Lactobacillaceae</taxon>
        <taxon>Pediococcus</taxon>
    </lineage>
</organism>
<dbReference type="AlphaFoldDB" id="A0AB73HG33"/>
<sequence length="97" mass="11154">MIDMYTYVEVTSEGTREIGYAQVKFNDEKMILTFSNGLGITRMKFNLGDIRYVAEGQFIGGNTFTLNADGYRITLYEDGLATSDYLRNYFKYLLVQV</sequence>
<name>A0AB73HG33_PEDPE</name>
<dbReference type="EMBL" id="JADOFP010000001">
    <property type="protein sequence ID" value="MBF7114177.1"/>
    <property type="molecule type" value="Genomic_DNA"/>
</dbReference>
<accession>A0AB73HG33</accession>
<reference evidence="1" key="1">
    <citation type="submission" date="2020-11" db="EMBL/GenBank/DDBJ databases">
        <title>Antibiotic susceptibility profiles of Pediococcus pentosaceus from various origins and their implications for the safety assessment of strains with food-technology applications.</title>
        <authorList>
            <person name="Shani N."/>
            <person name="Oberhaensli S."/>
            <person name="Arias E."/>
        </authorList>
    </citation>
    <scope>NUCLEOTIDE SEQUENCE</scope>
    <source>
        <strain evidence="1">FAM 24207</strain>
    </source>
</reference>
<protein>
    <submittedName>
        <fullName evidence="1">Uncharacterized protein</fullName>
    </submittedName>
</protein>